<dbReference type="InterPro" id="IPR003781">
    <property type="entry name" value="CoA-bd"/>
</dbReference>
<accession>A0AAU7LUN5</accession>
<evidence type="ECO:0000259" key="1">
    <source>
        <dbReference type="SMART" id="SM00881"/>
    </source>
</evidence>
<dbReference type="EMBL" id="CP157675">
    <property type="protein sequence ID" value="XBP70613.1"/>
    <property type="molecule type" value="Genomic_DNA"/>
</dbReference>
<dbReference type="Gene3D" id="3.40.50.720">
    <property type="entry name" value="NAD(P)-binding Rossmann-like Domain"/>
    <property type="match status" value="1"/>
</dbReference>
<feature type="domain" description="CoA-binding" evidence="1">
    <location>
        <begin position="14"/>
        <end position="108"/>
    </location>
</feature>
<protein>
    <submittedName>
        <fullName evidence="2">CoA-binding protein</fullName>
    </submittedName>
</protein>
<dbReference type="AlphaFoldDB" id="A0AAU7LUN5"/>
<dbReference type="Pfam" id="PF13380">
    <property type="entry name" value="CoA_binding_2"/>
    <property type="match status" value="1"/>
</dbReference>
<dbReference type="PANTHER" id="PTHR33303">
    <property type="entry name" value="CYTOPLASMIC PROTEIN-RELATED"/>
    <property type="match status" value="1"/>
</dbReference>
<reference evidence="2" key="1">
    <citation type="submission" date="2024-05" db="EMBL/GenBank/DDBJ databases">
        <authorList>
            <person name="Bunk B."/>
            <person name="Swiderski J."/>
            <person name="Sproer C."/>
            <person name="Thiel V."/>
        </authorList>
    </citation>
    <scope>NUCLEOTIDE SEQUENCE</scope>
    <source>
        <strain evidence="2">DSM 17735</strain>
    </source>
</reference>
<dbReference type="InterPro" id="IPR036291">
    <property type="entry name" value="NAD(P)-bd_dom_sf"/>
</dbReference>
<organism evidence="2">
    <name type="scientific">Polaromonas hydrogenivorans</name>
    <dbReference type="NCBI Taxonomy" id="335476"/>
    <lineage>
        <taxon>Bacteria</taxon>
        <taxon>Pseudomonadati</taxon>
        <taxon>Pseudomonadota</taxon>
        <taxon>Betaproteobacteria</taxon>
        <taxon>Burkholderiales</taxon>
        <taxon>Comamonadaceae</taxon>
        <taxon>Polaromonas</taxon>
    </lineage>
</organism>
<dbReference type="RefSeq" id="WP_349279957.1">
    <property type="nucleotide sequence ID" value="NZ_CBCSCU010000008.1"/>
</dbReference>
<dbReference type="PANTHER" id="PTHR33303:SF2">
    <property type="entry name" value="COA-BINDING DOMAIN-CONTAINING PROTEIN"/>
    <property type="match status" value="1"/>
</dbReference>
<sequence length="154" mass="16685">MQHLPAAERIPYIFNHCRTIAVVGLSPKPHRASFDVARYMQAAGYRIIPVNPNAAEVLGEKAYATLQEAARHEKIDLVNCFRNSEDIPPIVDEAIAIGATAVWMQLGIAHHEAAATAEAAGLLVVQDHCIKIDHRVLMSSGLLKPLAQPAAPAR</sequence>
<proteinExistence type="predicted"/>
<dbReference type="SUPFAM" id="SSF51735">
    <property type="entry name" value="NAD(P)-binding Rossmann-fold domains"/>
    <property type="match status" value="1"/>
</dbReference>
<gene>
    <name evidence="2" type="ORF">ABLV49_01890</name>
</gene>
<evidence type="ECO:0000313" key="2">
    <source>
        <dbReference type="EMBL" id="XBP70613.1"/>
    </source>
</evidence>
<dbReference type="SMART" id="SM00881">
    <property type="entry name" value="CoA_binding"/>
    <property type="match status" value="1"/>
</dbReference>
<name>A0AAU7LUN5_9BURK</name>